<comment type="function">
    <text evidence="18">Converts testosterone into 5-alpha-dihydrotestosterone and progesterone or corticosterone into their corresponding 5-alpha-3-oxosteroids. It plays a central role in sexual differentiation and androgen physiology.</text>
</comment>
<dbReference type="HOGENOM" id="CLU_065395_1_1_1"/>
<dbReference type="InterPro" id="IPR016636">
    <property type="entry name" value="3-oxo-5-alpha-steroid_4-DH"/>
</dbReference>
<evidence type="ECO:0000256" key="7">
    <source>
        <dbReference type="ARBA" id="ARBA00022848"/>
    </source>
</evidence>
<evidence type="ECO:0000256" key="16">
    <source>
        <dbReference type="ARBA" id="ARBA00048292"/>
    </source>
</evidence>
<feature type="transmembrane region" description="Helical" evidence="18">
    <location>
        <begin position="124"/>
        <end position="143"/>
    </location>
</feature>
<dbReference type="InParanoid" id="F7IC84"/>
<dbReference type="GO" id="GO:0030539">
    <property type="term" value="P:male genitalia development"/>
    <property type="evidence" value="ECO:0007669"/>
    <property type="project" value="Ensembl"/>
</dbReference>
<protein>
    <recommendedName>
        <fullName evidence="18">3-oxo-5-alpha-steroid 4-dehydrogenase</fullName>
        <ecNumber evidence="18">1.3.1.22</ecNumber>
    </recommendedName>
</protein>
<keyword evidence="7" id="KW-0492">Microsome</keyword>
<keyword evidence="21" id="KW-1185">Reference proteome</keyword>
<dbReference type="PIRSF" id="PIRSF015596">
    <property type="entry name" value="5_alpha-SR2"/>
    <property type="match status" value="1"/>
</dbReference>
<evidence type="ECO:0000256" key="12">
    <source>
        <dbReference type="ARBA" id="ARBA00023098"/>
    </source>
</evidence>
<keyword evidence="6" id="KW-0256">Endoplasmic reticulum</keyword>
<dbReference type="PROSITE" id="PS50244">
    <property type="entry name" value="S5A_REDUCTASE"/>
    <property type="match status" value="1"/>
</dbReference>
<feature type="transmembrane region" description="Helical" evidence="18">
    <location>
        <begin position="225"/>
        <end position="245"/>
    </location>
</feature>
<evidence type="ECO:0000313" key="20">
    <source>
        <dbReference type="Ensembl" id="ENSCJAP00000005596.3"/>
    </source>
</evidence>
<evidence type="ECO:0000256" key="11">
    <source>
        <dbReference type="ARBA" id="ARBA00023002"/>
    </source>
</evidence>
<dbReference type="Gene3D" id="1.20.120.1630">
    <property type="match status" value="1"/>
</dbReference>
<comment type="subcellular location">
    <subcellularLocation>
        <location evidence="2">Endoplasmic reticulum membrane</location>
        <topology evidence="2">Multi-pass membrane protein</topology>
    </subcellularLocation>
    <subcellularLocation>
        <location evidence="1">Microsome membrane</location>
        <topology evidence="1">Multi-pass membrane protein</topology>
    </subcellularLocation>
</comment>
<keyword evidence="10 18" id="KW-1133">Transmembrane helix</keyword>
<evidence type="ECO:0000256" key="15">
    <source>
        <dbReference type="ARBA" id="ARBA00048164"/>
    </source>
</evidence>
<dbReference type="PANTHER" id="PTHR10556">
    <property type="entry name" value="3-OXO-5-ALPHA-STEROID 4-DEHYDROGENASE"/>
    <property type="match status" value="1"/>
</dbReference>
<comment type="similarity">
    <text evidence="3 18">Belongs to the steroid 5-alpha reductase family.</text>
</comment>
<dbReference type="GO" id="GO:0005789">
    <property type="term" value="C:endoplasmic reticulum membrane"/>
    <property type="evidence" value="ECO:0007669"/>
    <property type="project" value="UniProtKB-SubCell"/>
</dbReference>
<feature type="transmembrane region" description="Helical" evidence="18">
    <location>
        <begin position="251"/>
        <end position="271"/>
    </location>
</feature>
<feature type="transmembrane region" description="Helical" evidence="18">
    <location>
        <begin position="150"/>
        <end position="174"/>
    </location>
</feature>
<evidence type="ECO:0000256" key="18">
    <source>
        <dbReference type="PIRNR" id="PIRNR015596"/>
    </source>
</evidence>
<dbReference type="AlphaFoldDB" id="F7IC84"/>
<organism evidence="20 21">
    <name type="scientific">Callithrix jacchus</name>
    <name type="common">White-tufted-ear marmoset</name>
    <name type="synonym">Simia Jacchus</name>
    <dbReference type="NCBI Taxonomy" id="9483"/>
    <lineage>
        <taxon>Eukaryota</taxon>
        <taxon>Metazoa</taxon>
        <taxon>Chordata</taxon>
        <taxon>Craniata</taxon>
        <taxon>Vertebrata</taxon>
        <taxon>Euteleostomi</taxon>
        <taxon>Mammalia</taxon>
        <taxon>Eutheria</taxon>
        <taxon>Euarchontoglires</taxon>
        <taxon>Primates</taxon>
        <taxon>Haplorrhini</taxon>
        <taxon>Platyrrhini</taxon>
        <taxon>Cebidae</taxon>
        <taxon>Callitrichinae</taxon>
        <taxon>Callithrix</taxon>
        <taxon>Callithrix</taxon>
    </lineage>
</organism>
<keyword evidence="13 18" id="KW-0472">Membrane</keyword>
<gene>
    <name evidence="20" type="primary">SRD5A2</name>
</gene>
<dbReference type="eggNOG" id="KOG1638">
    <property type="taxonomic scope" value="Eukaryota"/>
</dbReference>
<evidence type="ECO:0000259" key="19">
    <source>
        <dbReference type="Pfam" id="PF02544"/>
    </source>
</evidence>
<dbReference type="FunFam" id="1.20.120.1630:FF:000002">
    <property type="entry name" value="Steroid 5 alpha-reductase 1"/>
    <property type="match status" value="1"/>
</dbReference>
<dbReference type="GO" id="GO:0047751">
    <property type="term" value="F:3-oxo-5-alpha-steroid 4-dehydrogenase (NADP+) activity"/>
    <property type="evidence" value="ECO:0007669"/>
    <property type="project" value="UniProtKB-EC"/>
</dbReference>
<feature type="transmembrane region" description="Helical" evidence="18">
    <location>
        <begin position="186"/>
        <end position="204"/>
    </location>
</feature>
<sequence>MEGREPRPRGADIGWCLALHKEVAGTALSCARAAATDGERGAMRVQCQQSPVLAGSATLVAFGALALYFGKPASYGKHTEILAPAATSLSSRAAWFLQELPSFVVSAGILARQPLSLFGPPGPVLLGFFCLHYFYRTFVYPLLSRGRPYPVLLIFKGIAFCAGNGFLQGYYLIYCAEYPDEWYTDIRFSLGVFLFLLGMGINIHSDYILYQLRKPGELTYRIPQGGMFTYVSGANFFGEIIEWIGFALATWSVPALAFAFFSLCFLGLRAFHHHRFYLKMFEDYPKSRKALIPFIF</sequence>
<evidence type="ECO:0000313" key="21">
    <source>
        <dbReference type="Proteomes" id="UP000008225"/>
    </source>
</evidence>
<feature type="transmembrane region" description="Helical" evidence="18">
    <location>
        <begin position="52"/>
        <end position="70"/>
    </location>
</feature>
<accession>F7IC84</accession>
<evidence type="ECO:0000256" key="1">
    <source>
        <dbReference type="ARBA" id="ARBA00004154"/>
    </source>
</evidence>
<evidence type="ECO:0000256" key="2">
    <source>
        <dbReference type="ARBA" id="ARBA00004477"/>
    </source>
</evidence>
<keyword evidence="8" id="KW-0521">NADP</keyword>
<evidence type="ECO:0000256" key="17">
    <source>
        <dbReference type="ARBA" id="ARBA00049397"/>
    </source>
</evidence>
<dbReference type="STRING" id="9483.ENSCJAP00000005596"/>
<evidence type="ECO:0000256" key="5">
    <source>
        <dbReference type="ARBA" id="ARBA00022782"/>
    </source>
</evidence>
<keyword evidence="4 18" id="KW-0812">Transmembrane</keyword>
<dbReference type="OMA" id="LTHCAEY"/>
<reference evidence="20" key="2">
    <citation type="submission" date="2025-08" db="UniProtKB">
        <authorList>
            <consortium name="Ensembl"/>
        </authorList>
    </citation>
    <scope>IDENTIFICATION</scope>
</reference>
<proteinExistence type="inferred from homology"/>
<comment type="catalytic activity">
    <reaction evidence="15 18">
        <text>a 3-oxo-5alpha-steroid + NADP(+) = a 3-oxo-Delta(4)-steroid + NADPH + H(+)</text>
        <dbReference type="Rhea" id="RHEA:54384"/>
        <dbReference type="ChEBI" id="CHEBI:13601"/>
        <dbReference type="ChEBI" id="CHEBI:15378"/>
        <dbReference type="ChEBI" id="CHEBI:47909"/>
        <dbReference type="ChEBI" id="CHEBI:57783"/>
        <dbReference type="ChEBI" id="CHEBI:58349"/>
        <dbReference type="EC" id="1.3.1.22"/>
    </reaction>
</comment>
<dbReference type="Pfam" id="PF02544">
    <property type="entry name" value="Steroid_dh"/>
    <property type="match status" value="1"/>
</dbReference>
<evidence type="ECO:0000256" key="14">
    <source>
        <dbReference type="ARBA" id="ARBA00045549"/>
    </source>
</evidence>
<dbReference type="InterPro" id="IPR039357">
    <property type="entry name" value="SRD5A/TECR"/>
</dbReference>
<dbReference type="InterPro" id="IPR001104">
    <property type="entry name" value="3-oxo-5_a-steroid_4-DH_C"/>
</dbReference>
<evidence type="ECO:0000256" key="8">
    <source>
        <dbReference type="ARBA" id="ARBA00022857"/>
    </source>
</evidence>
<keyword evidence="11" id="KW-0560">Oxidoreductase</keyword>
<dbReference type="GO" id="GO:0030154">
    <property type="term" value="P:cell differentiation"/>
    <property type="evidence" value="ECO:0007669"/>
    <property type="project" value="UniProtKB-KW"/>
</dbReference>
<dbReference type="EC" id="1.3.1.22" evidence="18"/>
<comment type="catalytic activity">
    <reaction evidence="17">
        <text>17beta-hydroxy-5alpha-androstan-3-one + NADP(+) = testosterone + NADPH + H(+)</text>
        <dbReference type="Rhea" id="RHEA:50820"/>
        <dbReference type="ChEBI" id="CHEBI:15378"/>
        <dbReference type="ChEBI" id="CHEBI:16330"/>
        <dbReference type="ChEBI" id="CHEBI:17347"/>
        <dbReference type="ChEBI" id="CHEBI:57783"/>
        <dbReference type="ChEBI" id="CHEBI:58349"/>
        <dbReference type="EC" id="1.3.1.22"/>
    </reaction>
    <physiologicalReaction direction="right-to-left" evidence="17">
        <dbReference type="Rhea" id="RHEA:50822"/>
    </physiologicalReaction>
</comment>
<feature type="domain" description="3-oxo-5-alpha-steroid 4-dehydrogenase C-terminal" evidence="19">
    <location>
        <begin position="148"/>
        <end position="296"/>
    </location>
</feature>
<name>F7IC84_CALJA</name>
<dbReference type="Proteomes" id="UP000008225">
    <property type="component" value="Chromosome 14"/>
</dbReference>
<evidence type="ECO:0000256" key="10">
    <source>
        <dbReference type="ARBA" id="ARBA00022989"/>
    </source>
</evidence>
<dbReference type="GO" id="GO:0006702">
    <property type="term" value="P:androgen biosynthetic process"/>
    <property type="evidence" value="ECO:0007669"/>
    <property type="project" value="Ensembl"/>
</dbReference>
<evidence type="ECO:0000256" key="6">
    <source>
        <dbReference type="ARBA" id="ARBA00022824"/>
    </source>
</evidence>
<dbReference type="FunCoup" id="F7IC84">
    <property type="interactions" value="85"/>
</dbReference>
<comment type="function">
    <text evidence="14">Converts testosterone (T) into 5-alpha-dihydrotestosterone (DHT) and progesterone or corticosterone into their corresponding 5-alpha-3-oxosteroids. It plays a central role in sexual differentiation and androgen physiology.</text>
</comment>
<comment type="catalytic activity">
    <reaction evidence="16">
        <text>5alpha-pregnane-3,20-dione + NADP(+) = progesterone + NADPH + H(+)</text>
        <dbReference type="Rhea" id="RHEA:21952"/>
        <dbReference type="ChEBI" id="CHEBI:15378"/>
        <dbReference type="ChEBI" id="CHEBI:17026"/>
        <dbReference type="ChEBI" id="CHEBI:28952"/>
        <dbReference type="ChEBI" id="CHEBI:57783"/>
        <dbReference type="ChEBI" id="CHEBI:58349"/>
        <dbReference type="EC" id="1.3.1.22"/>
    </reaction>
    <physiologicalReaction direction="right-to-left" evidence="16">
        <dbReference type="Rhea" id="RHEA:21954"/>
    </physiologicalReaction>
</comment>
<keyword evidence="12" id="KW-0443">Lipid metabolism</keyword>
<evidence type="ECO:0000256" key="13">
    <source>
        <dbReference type="ARBA" id="ARBA00023136"/>
    </source>
</evidence>
<evidence type="ECO:0000256" key="3">
    <source>
        <dbReference type="ARBA" id="ARBA00007742"/>
    </source>
</evidence>
<evidence type="ECO:0000256" key="9">
    <source>
        <dbReference type="ARBA" id="ARBA00022928"/>
    </source>
</evidence>
<dbReference type="GO" id="GO:0061370">
    <property type="term" value="P:testosterone biosynthetic process"/>
    <property type="evidence" value="ECO:0007669"/>
    <property type="project" value="Ensembl"/>
</dbReference>
<dbReference type="Ensembl" id="ENSCJAT00000005903.5">
    <property type="protein sequence ID" value="ENSCJAP00000005596.3"/>
    <property type="gene ID" value="ENSCJAG00000003082.5"/>
</dbReference>
<evidence type="ECO:0000256" key="4">
    <source>
        <dbReference type="ARBA" id="ARBA00022692"/>
    </source>
</evidence>
<dbReference type="GO" id="GO:0008584">
    <property type="term" value="P:male gonad development"/>
    <property type="evidence" value="ECO:0007669"/>
    <property type="project" value="Ensembl"/>
</dbReference>
<keyword evidence="5" id="KW-0221">Differentiation</keyword>
<keyword evidence="9" id="KW-0726">Sexual differentiation</keyword>
<dbReference type="GeneTree" id="ENSGT00950000182886"/>
<reference evidence="20" key="1">
    <citation type="submission" date="2009-03" db="EMBL/GenBank/DDBJ databases">
        <authorList>
            <person name="Warren W."/>
            <person name="Ye L."/>
            <person name="Minx P."/>
            <person name="Worley K."/>
            <person name="Gibbs R."/>
            <person name="Wilson R.K."/>
        </authorList>
    </citation>
    <scope>NUCLEOTIDE SEQUENCE [LARGE SCALE GENOMIC DNA]</scope>
</reference>
<reference evidence="20" key="3">
    <citation type="submission" date="2025-09" db="UniProtKB">
        <authorList>
            <consortium name="Ensembl"/>
        </authorList>
    </citation>
    <scope>IDENTIFICATION</scope>
</reference>
<dbReference type="PANTHER" id="PTHR10556:SF37">
    <property type="entry name" value="3-OXO-5-ALPHA-STEROID 4-DEHYDROGENASE 2"/>
    <property type="match status" value="1"/>
</dbReference>
<dbReference type="Bgee" id="ENSCJAG00000003082">
    <property type="expression patterns" value="Expressed in liver"/>
</dbReference>